<feature type="transmembrane region" description="Helical" evidence="7">
    <location>
        <begin position="391"/>
        <end position="411"/>
    </location>
</feature>
<sequence length="475" mass="51520">MKTPLLGNRTFYDGVLRIGLPVALQNLLISSAGIVDTLMISTQGETAVAAVGLCAQFMSLLFSAYFGFCHGGVIFVAQYWGANNKQGICRTYGLMISCMMFFGLLFGALAVLAPQAIMQVYTDKAPIQQAGALYLSIVGFNYPLQVLAYGMSALLRATERVRIPLYASIAALLTNTALNWVLIYGQLGFPALGIAGAAIATLISGVVNLGFIVVACLWDRNPYLFRFSEHFRWNKAFLKQFFAKSSFIVGNEAAMGVGNMILNAIIGRQPAAALAALAVFRVVEGLVFAFFRGFTSAAAVMVGKQVGSGNHLQGYTDAKRFVLLCPAVTLLVCLLIQPFRAGLLGLFSLSGEALYYGMNILAIYTVFATLRSCNWISNDCFRAGGDSSFGTILEIVCLYCFTLPALGLGAALHLPFLAMYCLMYLDDVVRFGVVLWRVNSGRWLKPVTDEGRAALPDFRALLVAHGHRLRKRGIK</sequence>
<keyword evidence="6 7" id="KW-0472">Membrane</keyword>
<dbReference type="InterPro" id="IPR048279">
    <property type="entry name" value="MdtK-like"/>
</dbReference>
<dbReference type="EMBL" id="JACRSO010000001">
    <property type="protein sequence ID" value="MBC8528038.1"/>
    <property type="molecule type" value="Genomic_DNA"/>
</dbReference>
<evidence type="ECO:0000256" key="1">
    <source>
        <dbReference type="ARBA" id="ARBA00004651"/>
    </source>
</evidence>
<feature type="transmembrane region" description="Helical" evidence="7">
    <location>
        <begin position="92"/>
        <end position="112"/>
    </location>
</feature>
<feature type="transmembrane region" description="Helical" evidence="7">
    <location>
        <begin position="241"/>
        <end position="266"/>
    </location>
</feature>
<dbReference type="AlphaFoldDB" id="A0A926CXM4"/>
<organism evidence="8 9">
    <name type="scientific">Luoshenia tenuis</name>
    <dbReference type="NCBI Taxonomy" id="2763654"/>
    <lineage>
        <taxon>Bacteria</taxon>
        <taxon>Bacillati</taxon>
        <taxon>Bacillota</taxon>
        <taxon>Clostridia</taxon>
        <taxon>Christensenellales</taxon>
        <taxon>Christensenellaceae</taxon>
        <taxon>Luoshenia</taxon>
    </lineage>
</organism>
<gene>
    <name evidence="8" type="ORF">H8699_01115</name>
</gene>
<dbReference type="GO" id="GO:0005886">
    <property type="term" value="C:plasma membrane"/>
    <property type="evidence" value="ECO:0007669"/>
    <property type="project" value="UniProtKB-SubCell"/>
</dbReference>
<evidence type="ECO:0000256" key="7">
    <source>
        <dbReference type="SAM" id="Phobius"/>
    </source>
</evidence>
<evidence type="ECO:0000313" key="9">
    <source>
        <dbReference type="Proteomes" id="UP000654279"/>
    </source>
</evidence>
<dbReference type="InterPro" id="IPR002528">
    <property type="entry name" value="MATE_fam"/>
</dbReference>
<dbReference type="InterPro" id="IPR047135">
    <property type="entry name" value="YsiQ"/>
</dbReference>
<dbReference type="GO" id="GO:0015297">
    <property type="term" value="F:antiporter activity"/>
    <property type="evidence" value="ECO:0007669"/>
    <property type="project" value="InterPro"/>
</dbReference>
<reference evidence="8" key="1">
    <citation type="submission" date="2020-08" db="EMBL/GenBank/DDBJ databases">
        <title>Genome public.</title>
        <authorList>
            <person name="Liu C."/>
            <person name="Sun Q."/>
        </authorList>
    </citation>
    <scope>NUCLEOTIDE SEQUENCE</scope>
    <source>
        <strain evidence="8">NSJ-44</strain>
    </source>
</reference>
<feature type="transmembrane region" description="Helical" evidence="7">
    <location>
        <begin position="15"/>
        <end position="35"/>
    </location>
</feature>
<comment type="subcellular location">
    <subcellularLocation>
        <location evidence="1">Cell membrane</location>
        <topology evidence="1">Multi-pass membrane protein</topology>
    </subcellularLocation>
</comment>
<dbReference type="GO" id="GO:0042910">
    <property type="term" value="F:xenobiotic transmembrane transporter activity"/>
    <property type="evidence" value="ECO:0007669"/>
    <property type="project" value="InterPro"/>
</dbReference>
<feature type="transmembrane region" description="Helical" evidence="7">
    <location>
        <begin position="163"/>
        <end position="183"/>
    </location>
</feature>
<evidence type="ECO:0000256" key="3">
    <source>
        <dbReference type="ARBA" id="ARBA00022475"/>
    </source>
</evidence>
<evidence type="ECO:0000256" key="4">
    <source>
        <dbReference type="ARBA" id="ARBA00022692"/>
    </source>
</evidence>
<evidence type="ECO:0000256" key="2">
    <source>
        <dbReference type="ARBA" id="ARBA00022448"/>
    </source>
</evidence>
<dbReference type="PANTHER" id="PTHR42925:SF2">
    <property type="entry name" value="NA+ DRIVEN MULTIDRUG EFFLUX PUMP"/>
    <property type="match status" value="1"/>
</dbReference>
<dbReference type="Pfam" id="PF01554">
    <property type="entry name" value="MatE"/>
    <property type="match status" value="2"/>
</dbReference>
<comment type="caution">
    <text evidence="8">The sequence shown here is derived from an EMBL/GenBank/DDBJ whole genome shotgun (WGS) entry which is preliminary data.</text>
</comment>
<dbReference type="Proteomes" id="UP000654279">
    <property type="component" value="Unassembled WGS sequence"/>
</dbReference>
<accession>A0A926CXM4</accession>
<proteinExistence type="predicted"/>
<keyword evidence="2" id="KW-0813">Transport</keyword>
<dbReference type="PANTHER" id="PTHR42925">
    <property type="entry name" value="MULTIDRUG AND TOXIN EFFLUX PROTEIN MATE FAMILY"/>
    <property type="match status" value="1"/>
</dbReference>
<feature type="transmembrane region" description="Helical" evidence="7">
    <location>
        <begin position="353"/>
        <end position="370"/>
    </location>
</feature>
<feature type="transmembrane region" description="Helical" evidence="7">
    <location>
        <begin position="321"/>
        <end position="341"/>
    </location>
</feature>
<evidence type="ECO:0000256" key="6">
    <source>
        <dbReference type="ARBA" id="ARBA00023136"/>
    </source>
</evidence>
<keyword evidence="9" id="KW-1185">Reference proteome</keyword>
<dbReference type="RefSeq" id="WP_249284098.1">
    <property type="nucleotide sequence ID" value="NZ_JACRSO010000001.1"/>
</dbReference>
<feature type="transmembrane region" description="Helical" evidence="7">
    <location>
        <begin position="272"/>
        <end position="291"/>
    </location>
</feature>
<feature type="transmembrane region" description="Helical" evidence="7">
    <location>
        <begin position="132"/>
        <end position="151"/>
    </location>
</feature>
<keyword evidence="5 7" id="KW-1133">Transmembrane helix</keyword>
<feature type="transmembrane region" description="Helical" evidence="7">
    <location>
        <begin position="189"/>
        <end position="218"/>
    </location>
</feature>
<feature type="transmembrane region" description="Helical" evidence="7">
    <location>
        <begin position="47"/>
        <end position="80"/>
    </location>
</feature>
<dbReference type="PIRSF" id="PIRSF006603">
    <property type="entry name" value="DinF"/>
    <property type="match status" value="1"/>
</dbReference>
<keyword evidence="3" id="KW-1003">Cell membrane</keyword>
<evidence type="ECO:0000256" key="5">
    <source>
        <dbReference type="ARBA" id="ARBA00022989"/>
    </source>
</evidence>
<evidence type="ECO:0000313" key="8">
    <source>
        <dbReference type="EMBL" id="MBC8528038.1"/>
    </source>
</evidence>
<name>A0A926CXM4_9FIRM</name>
<keyword evidence="4 7" id="KW-0812">Transmembrane</keyword>
<protein>
    <submittedName>
        <fullName evidence="8">Polysaccharide biosynthesis C-terminal domain-containing protein</fullName>
    </submittedName>
</protein>